<accession>A0A7S9GXL4</accession>
<dbReference type="AlphaFoldDB" id="A0A7S9GXL4"/>
<sequence length="152" mass="18314">MICEQSRDRLALALRRYVAGRISNDDLDGIKVDWRDRGAVAVQQMVWRLYDDTKHHYARGRHAINSDGRRIVVKWIVFLQSDKEYLWPDYSFIQIINWPLDLLTLGWWERRKKVRRQEFEQAGDFAAWPFIAMTDLDEEAQRPRYLSGHRRH</sequence>
<dbReference type="RefSeq" id="WP_195798426.1">
    <property type="nucleotide sequence ID" value="NZ_CP061379.1"/>
</dbReference>
<proteinExistence type="predicted"/>
<dbReference type="EMBL" id="CP061379">
    <property type="protein sequence ID" value="QPF88876.1"/>
    <property type="molecule type" value="Genomic_DNA"/>
</dbReference>
<reference evidence="1 2" key="1">
    <citation type="submission" date="2020-09" db="EMBL/GenBank/DDBJ databases">
        <title>Complete genomes of bradyrhizobia occurring on native shrubby legumes in Australia.</title>
        <authorList>
            <person name="Lafay B."/>
        </authorList>
    </citation>
    <scope>NUCLEOTIDE SEQUENCE [LARGE SCALE GENOMIC DNA]</scope>
    <source>
        <strain evidence="1 2">BDV5040</strain>
    </source>
</reference>
<gene>
    <name evidence="1" type="ORF">IC761_20365</name>
</gene>
<evidence type="ECO:0000313" key="2">
    <source>
        <dbReference type="Proteomes" id="UP000594621"/>
    </source>
</evidence>
<evidence type="ECO:0000313" key="1">
    <source>
        <dbReference type="EMBL" id="QPF88876.1"/>
    </source>
</evidence>
<keyword evidence="2" id="KW-1185">Reference proteome</keyword>
<organism evidence="1 2">
    <name type="scientific">Bradyrhizobium commune</name>
    <dbReference type="NCBI Taxonomy" id="83627"/>
    <lineage>
        <taxon>Bacteria</taxon>
        <taxon>Pseudomonadati</taxon>
        <taxon>Pseudomonadota</taxon>
        <taxon>Alphaproteobacteria</taxon>
        <taxon>Hyphomicrobiales</taxon>
        <taxon>Nitrobacteraceae</taxon>
        <taxon>Bradyrhizobium</taxon>
    </lineage>
</organism>
<name>A0A7S9GXL4_9BRAD</name>
<protein>
    <submittedName>
        <fullName evidence="1">Uncharacterized protein</fullName>
    </submittedName>
</protein>
<dbReference type="KEGG" id="bcou:IC761_20365"/>
<dbReference type="Proteomes" id="UP000594621">
    <property type="component" value="Chromosome"/>
</dbReference>